<name>A0ACC7RD30_9VIBR</name>
<evidence type="ECO:0000313" key="2">
    <source>
        <dbReference type="Proteomes" id="UP001354073"/>
    </source>
</evidence>
<sequence>MKRSLISIAVACLLAPNSYAEDQHNDGSVLPFAQPPMEGEAKARLQDSTMKWPERPNYLPNNAPNILIILLDDVGFGVSKTFGGAVETPTFQQVADEGIVFNSFHTTSISSPTRASLLTGRNHTRIGSGTIAERAVAWDGYTGVIPKEAATIAEVLKNYGYKTSAFGKWHNTPVVETTAMGPKDRWPNGYGFEHFYGFLGGETSQYEPRLTQNYDAIEPPIDKGYHLSEDLAQQAVAWLEDHRSFSPDKPFFMYWAPGGAHGPHHVFKEWADKYKGQFNEGWDVYREQAFKRQKDLGIIPEDTILTKRDPTMASWESIPETQREFQIRLMELYAGFVEHTDVQVGKVIQGLSDLGMKDNTLIIYIFGDNGSSSEGQQGSISELLAQNNISNTIEQQINALERLGGLEALGTSATDNMYHAGWAWAGSTPFKGTKLLGAYFGGTRNPMAIAWPKSIKADNNVRNQFHHVIDVAPTIYELLGITAPEVVNGYKQIALDGVSFAYTFDDANAASVKKEQFFDNNGSRALYQDGWIASTFGPFIPWNTPLSAKTIPKWDSAEDEWELYNLNVDYNQATNLADKHPEKLKSMKARFLEVAKENQAYPIGAGNWLRIHPEDRVKTDYSEWEFTQRTERMPEFTAPGIGRESTVVNIDVDLPDKANGVIYAVGGASGGVTLYMEEGRLKYLYNMMIIEQYQATSKEPIPQGKHKITVLTDISGPGQSGKVRLLVDGETVAEVKLERTVPAAFSATESFDVGKDLGSTVSMDYHHSRPFSFDGTINRFNVRLGLE</sequence>
<organism evidence="1 2">
    <name type="scientific">Vibrio campbellii</name>
    <dbReference type="NCBI Taxonomy" id="680"/>
    <lineage>
        <taxon>Bacteria</taxon>
        <taxon>Pseudomonadati</taxon>
        <taxon>Pseudomonadota</taxon>
        <taxon>Gammaproteobacteria</taxon>
        <taxon>Vibrionales</taxon>
        <taxon>Vibrionaceae</taxon>
        <taxon>Vibrio</taxon>
    </lineage>
</organism>
<dbReference type="EMBL" id="JAVHXJ020000079">
    <property type="protein sequence ID" value="MGI1899008.1"/>
    <property type="molecule type" value="Genomic_DNA"/>
</dbReference>
<protein>
    <submittedName>
        <fullName evidence="1">Arylsulfatase</fullName>
        <ecNumber evidence="1">3.1.6.-</ecNumber>
    </submittedName>
</protein>
<dbReference type="Proteomes" id="UP001354073">
    <property type="component" value="Unassembled WGS sequence"/>
</dbReference>
<gene>
    <name evidence="1" type="ORF">REH74_015870</name>
</gene>
<evidence type="ECO:0000313" key="1">
    <source>
        <dbReference type="EMBL" id="MGI1899008.1"/>
    </source>
</evidence>
<dbReference type="EC" id="3.1.6.-" evidence="1"/>
<accession>A0ACC7RD30</accession>
<reference evidence="1" key="1">
    <citation type="submission" date="2024-11" db="EMBL/GenBank/DDBJ databases">
        <title>Identification of new Vibrio campbellii strains harboring the pVA1 plasmid isolated from Penaeus vannamei postlarvae affected by outbreaks of acute hepatopancreatic necrosis disease (AHPND) in Mexico.</title>
        <authorList>
            <person name="Gomez-Gil B."/>
            <person name="Enciso-Ibarra J."/>
        </authorList>
    </citation>
    <scope>NUCLEOTIDE SEQUENCE</scope>
    <source>
        <strain evidence="1">M270204</strain>
    </source>
</reference>
<comment type="caution">
    <text evidence="1">The sequence shown here is derived from an EMBL/GenBank/DDBJ whole genome shotgun (WGS) entry which is preliminary data.</text>
</comment>
<keyword evidence="1" id="KW-0378">Hydrolase</keyword>
<proteinExistence type="predicted"/>